<accession>A0A5C6XF83</accession>
<sequence>MARAHRQWTGGGAWRGLMSQVEIIVGRGWKEDVRYLSALDPLRPAESAMSLLEICDIIDIVVDGTNLTASIPEEAIFGVVGGLLEGLVALSQGTRTKVILEFPHEPWELVLVARERKLFVSAYSLGREKQVVARDLPIDAAAFVGALTEAAEELLRELFSISERFSSDRYVRQLSQWLGVLKRGRQLSYGAAVPIEREPLADRASATSSTEGLTLGYELVSDDAGLRGYHGEQVFDLHALLFAGTLRAELGDAAVELSPRYPFLGMGSLLDRARQLLSHLEARSEGTLELIEPLPHLDFKVRDEGSRWEVEVSGERWSVSPTECLDRMLTLAELFVQDLLELNPRLELNQRFVDLDEEVQNLRRWHRDLCGNDLYHDAPEAYLRAQGHMQPEEPEAAPAPGFAWPLSEVHTLFPRARWEYRRAGLDLSTARLVGSGLLVSTPISTVMLDARSGQERWIWSEARSPVEARWRARAAGPWVVVAEGQGRVRWLEVASGAPAGSVALGTGFGALHEVAYYPAERLLVVASDQGKMAGVDLDREVVRWRFAVGPARFSALIFDGPLICARTTEGQLIALSPGQGQVLWRVRIGGHSENGVMVHQGRYYAVTHDAHHRGSTVHACYPFTGRSVWQVRLAGWVCGSPSFIDQWMVVPVERHGQVSLCGIALEAVQPQVSWRIDLLSAGLYEPTPALPIEIEGQWHGIVRTDRGETTCFRVVDGEVRWQAMPAREKLLLYGNLELFTIGDALLSVGEEVSVRALHSGRRLHTFEAMESPEQALLSAPFQLILGEQATEHGEDDVLAAWSVDHFMAVLEGGGG</sequence>
<evidence type="ECO:0000313" key="2">
    <source>
        <dbReference type="EMBL" id="TXD38043.1"/>
    </source>
</evidence>
<dbReference type="InterPro" id="IPR002372">
    <property type="entry name" value="PQQ_rpt_dom"/>
</dbReference>
<dbReference type="PANTHER" id="PTHR34512:SF30">
    <property type="entry name" value="OUTER MEMBRANE PROTEIN ASSEMBLY FACTOR BAMB"/>
    <property type="match status" value="1"/>
</dbReference>
<dbReference type="Proteomes" id="UP000321412">
    <property type="component" value="Unassembled WGS sequence"/>
</dbReference>
<dbReference type="Pfam" id="PF13360">
    <property type="entry name" value="PQQ_2"/>
    <property type="match status" value="1"/>
</dbReference>
<comment type="caution">
    <text evidence="2">The sequence shown here is derived from an EMBL/GenBank/DDBJ whole genome shotgun (WGS) entry which is preliminary data.</text>
</comment>
<dbReference type="Gene3D" id="2.130.10.10">
    <property type="entry name" value="YVTN repeat-like/Quinoprotein amine dehydrogenase"/>
    <property type="match status" value="1"/>
</dbReference>
<protein>
    <submittedName>
        <fullName evidence="2">PQQ-binding-like beta-propeller repeat protein</fullName>
    </submittedName>
</protein>
<dbReference type="OrthoDB" id="256225at2"/>
<evidence type="ECO:0000259" key="1">
    <source>
        <dbReference type="Pfam" id="PF13360"/>
    </source>
</evidence>
<organism evidence="2 3">
    <name type="scientific">Lujinxingia vulgaris</name>
    <dbReference type="NCBI Taxonomy" id="2600176"/>
    <lineage>
        <taxon>Bacteria</taxon>
        <taxon>Deltaproteobacteria</taxon>
        <taxon>Bradymonadales</taxon>
        <taxon>Lujinxingiaceae</taxon>
        <taxon>Lujinxingia</taxon>
    </lineage>
</organism>
<dbReference type="InterPro" id="IPR015943">
    <property type="entry name" value="WD40/YVTN_repeat-like_dom_sf"/>
</dbReference>
<dbReference type="SUPFAM" id="SSF50998">
    <property type="entry name" value="Quinoprotein alcohol dehydrogenase-like"/>
    <property type="match status" value="1"/>
</dbReference>
<proteinExistence type="predicted"/>
<dbReference type="AlphaFoldDB" id="A0A5C6XF83"/>
<dbReference type="EMBL" id="VOSM01000002">
    <property type="protein sequence ID" value="TXD38043.1"/>
    <property type="molecule type" value="Genomic_DNA"/>
</dbReference>
<feature type="domain" description="Pyrrolo-quinoline quinone repeat" evidence="1">
    <location>
        <begin position="569"/>
        <end position="723"/>
    </location>
</feature>
<evidence type="ECO:0000313" key="3">
    <source>
        <dbReference type="Proteomes" id="UP000321412"/>
    </source>
</evidence>
<reference evidence="2 3" key="1">
    <citation type="submission" date="2019-08" db="EMBL/GenBank/DDBJ databases">
        <title>Bradymonadales sp. TMQ4.</title>
        <authorList>
            <person name="Liang Q."/>
        </authorList>
    </citation>
    <scope>NUCLEOTIDE SEQUENCE [LARGE SCALE GENOMIC DNA]</scope>
    <source>
        <strain evidence="2 3">TMQ4</strain>
    </source>
</reference>
<dbReference type="PANTHER" id="PTHR34512">
    <property type="entry name" value="CELL SURFACE PROTEIN"/>
    <property type="match status" value="1"/>
</dbReference>
<name>A0A5C6XF83_9DELT</name>
<dbReference type="InterPro" id="IPR011047">
    <property type="entry name" value="Quinoprotein_ADH-like_sf"/>
</dbReference>
<keyword evidence="3" id="KW-1185">Reference proteome</keyword>
<gene>
    <name evidence="2" type="ORF">FRC98_03860</name>
</gene>